<feature type="compositionally biased region" description="Low complexity" evidence="1">
    <location>
        <begin position="159"/>
        <end position="170"/>
    </location>
</feature>
<evidence type="ECO:0000256" key="2">
    <source>
        <dbReference type="SAM" id="Phobius"/>
    </source>
</evidence>
<keyword evidence="4" id="KW-1185">Reference proteome</keyword>
<keyword evidence="2" id="KW-0812">Transmembrane</keyword>
<dbReference type="AlphaFoldDB" id="A0AAW0PTA8"/>
<gene>
    <name evidence="3" type="ORF">WMY93_004857</name>
</gene>
<accession>A0AAW0PTA8</accession>
<name>A0AAW0PTA8_9GOBI</name>
<feature type="transmembrane region" description="Helical" evidence="2">
    <location>
        <begin position="20"/>
        <end position="42"/>
    </location>
</feature>
<dbReference type="Proteomes" id="UP001460270">
    <property type="component" value="Unassembled WGS sequence"/>
</dbReference>
<evidence type="ECO:0008006" key="5">
    <source>
        <dbReference type="Google" id="ProtNLM"/>
    </source>
</evidence>
<sequence length="442" mass="48013">MGFLHQLHLLLWKNVTLKRRGPWVLAFEIFIPLVLFFILLGLRQKKPALPVKEAFYSSAPLTSAGILPVMQSLCPDGQRDQFGFLQYNNSTVTQLLERIQEVVEQNRIFSSDGPDLFSELENLQKHLQNLSSAPSPGDHAHNRTSGFSLSDVLKTPAPSTSSSSQICSSSDLRAPQTDDVIRRRRRGVTPVSSGAKRRHLQVRVTAAGTTEGVLPTFQPSPVSSALCPSGGAAGRSPGSGPRTVGPRTVGPRTVGPRTVGPRTVGPRTVGPRPVGPRPVGPGRLDPGLLDPGLLDRALKDPGAAAQRPALVRIMSRVLGLTEPKDREKETREREEAQLPLWPPPLLAASCRSQSVTCENLADVERLLQDVGLLSGPGPPPAQRSLRQTVYDSESQSVVRGPLVVRQRHLVVRVKIDSKIEFRPGPKKSSMSWPEPAHVSKPN</sequence>
<evidence type="ECO:0000256" key="1">
    <source>
        <dbReference type="SAM" id="MobiDB-lite"/>
    </source>
</evidence>
<feature type="region of interest" description="Disordered" evidence="1">
    <location>
        <begin position="129"/>
        <end position="197"/>
    </location>
</feature>
<feature type="region of interest" description="Disordered" evidence="1">
    <location>
        <begin position="212"/>
        <end position="284"/>
    </location>
</feature>
<comment type="caution">
    <text evidence="3">The sequence shown here is derived from an EMBL/GenBank/DDBJ whole genome shotgun (WGS) entry which is preliminary data.</text>
</comment>
<protein>
    <recommendedName>
        <fullName evidence="5">ATP-binding cassette sub-family A member 2</fullName>
    </recommendedName>
</protein>
<keyword evidence="2" id="KW-0472">Membrane</keyword>
<reference evidence="4" key="1">
    <citation type="submission" date="2024-04" db="EMBL/GenBank/DDBJ databases">
        <title>Salinicola lusitanus LLJ914,a marine bacterium isolated from the Okinawa Trough.</title>
        <authorList>
            <person name="Li J."/>
        </authorList>
    </citation>
    <scope>NUCLEOTIDE SEQUENCE [LARGE SCALE GENOMIC DNA]</scope>
</reference>
<evidence type="ECO:0000313" key="4">
    <source>
        <dbReference type="Proteomes" id="UP001460270"/>
    </source>
</evidence>
<feature type="compositionally biased region" description="Low complexity" evidence="1">
    <location>
        <begin position="228"/>
        <end position="272"/>
    </location>
</feature>
<evidence type="ECO:0000313" key="3">
    <source>
        <dbReference type="EMBL" id="KAK7933961.1"/>
    </source>
</evidence>
<organism evidence="3 4">
    <name type="scientific">Mugilogobius chulae</name>
    <name type="common">yellowstripe goby</name>
    <dbReference type="NCBI Taxonomy" id="88201"/>
    <lineage>
        <taxon>Eukaryota</taxon>
        <taxon>Metazoa</taxon>
        <taxon>Chordata</taxon>
        <taxon>Craniata</taxon>
        <taxon>Vertebrata</taxon>
        <taxon>Euteleostomi</taxon>
        <taxon>Actinopterygii</taxon>
        <taxon>Neopterygii</taxon>
        <taxon>Teleostei</taxon>
        <taxon>Neoteleostei</taxon>
        <taxon>Acanthomorphata</taxon>
        <taxon>Gobiaria</taxon>
        <taxon>Gobiiformes</taxon>
        <taxon>Gobioidei</taxon>
        <taxon>Gobiidae</taxon>
        <taxon>Gobionellinae</taxon>
        <taxon>Mugilogobius</taxon>
    </lineage>
</organism>
<proteinExistence type="predicted"/>
<feature type="region of interest" description="Disordered" evidence="1">
    <location>
        <begin position="421"/>
        <end position="442"/>
    </location>
</feature>
<keyword evidence="2" id="KW-1133">Transmembrane helix</keyword>
<dbReference type="EMBL" id="JBBPFD010000003">
    <property type="protein sequence ID" value="KAK7933961.1"/>
    <property type="molecule type" value="Genomic_DNA"/>
</dbReference>